<gene>
    <name evidence="1" type="ORF">CLV94_2435</name>
</gene>
<dbReference type="Proteomes" id="UP000277579">
    <property type="component" value="Unassembled WGS sequence"/>
</dbReference>
<dbReference type="AlphaFoldDB" id="A0A495M975"/>
<dbReference type="EMBL" id="RBLC01000003">
    <property type="protein sequence ID" value="RKS21800.1"/>
    <property type="molecule type" value="Genomic_DNA"/>
</dbReference>
<protein>
    <submittedName>
        <fullName evidence="1">Uncharacterized protein</fullName>
    </submittedName>
</protein>
<accession>A0A495M975</accession>
<sequence length="97" mass="11712">MIDEGRAYVYSDEFYRFLSLKELEMKPIYNDCPFISNEEYSENIIIRKLNASVNSFLLCFVRLDFYNEKNLSPNHKKTNFSKKRNLDFYKIVFPICK</sequence>
<evidence type="ECO:0000313" key="1">
    <source>
        <dbReference type="EMBL" id="RKS21800.1"/>
    </source>
</evidence>
<keyword evidence="2" id="KW-1185">Reference proteome</keyword>
<dbReference type="RefSeq" id="WP_121376742.1">
    <property type="nucleotide sequence ID" value="NZ_RBLC01000003.1"/>
</dbReference>
<name>A0A495M975_9FLAO</name>
<comment type="caution">
    <text evidence="1">The sequence shown here is derived from an EMBL/GenBank/DDBJ whole genome shotgun (WGS) entry which is preliminary data.</text>
</comment>
<evidence type="ECO:0000313" key="2">
    <source>
        <dbReference type="Proteomes" id="UP000277579"/>
    </source>
</evidence>
<reference evidence="1 2" key="1">
    <citation type="submission" date="2018-10" db="EMBL/GenBank/DDBJ databases">
        <title>Genomic Encyclopedia of Archaeal and Bacterial Type Strains, Phase II (KMG-II): from individual species to whole genera.</title>
        <authorList>
            <person name="Goeker M."/>
        </authorList>
    </citation>
    <scope>NUCLEOTIDE SEQUENCE [LARGE SCALE GENOMIC DNA]</scope>
    <source>
        <strain evidence="1 2">DSM 29537</strain>
    </source>
</reference>
<proteinExistence type="predicted"/>
<organism evidence="1 2">
    <name type="scientific">Flavobacterium endophyticum</name>
    <dbReference type="NCBI Taxonomy" id="1540163"/>
    <lineage>
        <taxon>Bacteria</taxon>
        <taxon>Pseudomonadati</taxon>
        <taxon>Bacteroidota</taxon>
        <taxon>Flavobacteriia</taxon>
        <taxon>Flavobacteriales</taxon>
        <taxon>Flavobacteriaceae</taxon>
        <taxon>Flavobacterium</taxon>
    </lineage>
</organism>